<dbReference type="Proteomes" id="UP001333110">
    <property type="component" value="Unassembled WGS sequence"/>
</dbReference>
<evidence type="ECO:0000313" key="2">
    <source>
        <dbReference type="Proteomes" id="UP001333110"/>
    </source>
</evidence>
<comment type="caution">
    <text evidence="1">The sequence shown here is derived from an EMBL/GenBank/DDBJ whole genome shotgun (WGS) entry which is preliminary data.</text>
</comment>
<protein>
    <recommendedName>
        <fullName evidence="3">Endonuclease/exonuclease/phosphatase domain-containing protein</fullName>
    </recommendedName>
</protein>
<accession>A0AAN7NLX9</accession>
<dbReference type="PANTHER" id="PTHR33395">
    <property type="entry name" value="TRANSCRIPTASE, PUTATIVE-RELATED-RELATED"/>
    <property type="match status" value="1"/>
</dbReference>
<evidence type="ECO:0000313" key="1">
    <source>
        <dbReference type="EMBL" id="KAK4829843.1"/>
    </source>
</evidence>
<evidence type="ECO:0008006" key="3">
    <source>
        <dbReference type="Google" id="ProtNLM"/>
    </source>
</evidence>
<gene>
    <name evidence="1" type="ORF">QYF61_006853</name>
</gene>
<proteinExistence type="predicted"/>
<dbReference type="EMBL" id="JAUNZN010000001">
    <property type="protein sequence ID" value="KAK4829843.1"/>
    <property type="molecule type" value="Genomic_DNA"/>
</dbReference>
<name>A0AAN7NLX9_MYCAM</name>
<dbReference type="GO" id="GO:0061343">
    <property type="term" value="P:cell adhesion involved in heart morphogenesis"/>
    <property type="evidence" value="ECO:0007669"/>
    <property type="project" value="TreeGrafter"/>
</dbReference>
<sequence>MYVQVPQVVPNLIFSYSGRDSAPPVPVLQSIHSRVQLQLSLGLLTPPIHNRAVSLYSSQDTCPCFHCLCISFLPFSLTSRAVSKGVLLTKLLEELEFCFPKIQGADFTLRLTHIPQDCEFHQCMITAAQAASNLDRAAGIHGALSGGEEELRESLWFGIKEMTGKGDIIVGVCYSPPDHEEQMDEALYRQIGAASCLQILVLMGDFNQPDIYWRDNTAGHKQSRRFLECIADSFFLQVIERPRRRHVLLDLILTNKEGLVGEVKVKGSLGCSVHEMVESRILKARRKVKSKLTTLDVRRADLGLFKDLL</sequence>
<dbReference type="AlphaFoldDB" id="A0AAN7NLX9"/>
<dbReference type="GO" id="GO:0031012">
    <property type="term" value="C:extracellular matrix"/>
    <property type="evidence" value="ECO:0007669"/>
    <property type="project" value="TreeGrafter"/>
</dbReference>
<keyword evidence="2" id="KW-1185">Reference proteome</keyword>
<dbReference type="Gene3D" id="3.60.10.10">
    <property type="entry name" value="Endonuclease/exonuclease/phosphatase"/>
    <property type="match status" value="1"/>
</dbReference>
<dbReference type="InterPro" id="IPR036691">
    <property type="entry name" value="Endo/exonu/phosph_ase_sf"/>
</dbReference>
<dbReference type="GO" id="GO:0007508">
    <property type="term" value="P:larval heart development"/>
    <property type="evidence" value="ECO:0007669"/>
    <property type="project" value="TreeGrafter"/>
</dbReference>
<dbReference type="PANTHER" id="PTHR33395:SF22">
    <property type="entry name" value="REVERSE TRANSCRIPTASE DOMAIN-CONTAINING PROTEIN"/>
    <property type="match status" value="1"/>
</dbReference>
<reference evidence="1 2" key="1">
    <citation type="journal article" date="2023" name="J. Hered.">
        <title>Chromosome-level genome of the wood stork (Mycteria americana) provides insight into avian chromosome evolution.</title>
        <authorList>
            <person name="Flamio R. Jr."/>
            <person name="Ramstad K.M."/>
        </authorList>
    </citation>
    <scope>NUCLEOTIDE SEQUENCE [LARGE SCALE GENOMIC DNA]</scope>
    <source>
        <strain evidence="1">JAX WOST 10</strain>
    </source>
</reference>
<organism evidence="1 2">
    <name type="scientific">Mycteria americana</name>
    <name type="common">Wood stork</name>
    <dbReference type="NCBI Taxonomy" id="33587"/>
    <lineage>
        <taxon>Eukaryota</taxon>
        <taxon>Metazoa</taxon>
        <taxon>Chordata</taxon>
        <taxon>Craniata</taxon>
        <taxon>Vertebrata</taxon>
        <taxon>Euteleostomi</taxon>
        <taxon>Archelosauria</taxon>
        <taxon>Archosauria</taxon>
        <taxon>Dinosauria</taxon>
        <taxon>Saurischia</taxon>
        <taxon>Theropoda</taxon>
        <taxon>Coelurosauria</taxon>
        <taxon>Aves</taxon>
        <taxon>Neognathae</taxon>
        <taxon>Neoaves</taxon>
        <taxon>Aequornithes</taxon>
        <taxon>Ciconiiformes</taxon>
        <taxon>Ciconiidae</taxon>
        <taxon>Mycteria</taxon>
    </lineage>
</organism>